<evidence type="ECO:0000256" key="9">
    <source>
        <dbReference type="ARBA" id="ARBA00022840"/>
    </source>
</evidence>
<evidence type="ECO:0000256" key="12">
    <source>
        <dbReference type="ARBA" id="ARBA00022917"/>
    </source>
</evidence>
<comment type="function">
    <text evidence="13">A translation factor that gates the progression of the 70S ribosomal initiation complex (IC, containing tRNA(fMet) in the P-site) into the translation elongation cycle by using a mechanism sensitive to the ATP/ADP ratio. Binds to the 70S ribosome E-site where it modulates the state of the translating ribosome during subunit translocation. ATP hydrolysis probably frees it from the ribosome, which can enter the elongation phase.</text>
</comment>
<comment type="caution">
    <text evidence="15">The sequence shown here is derived from an EMBL/GenBank/DDBJ whole genome shotgun (WGS) entry which is preliminary data.</text>
</comment>
<dbReference type="PANTHER" id="PTHR43858">
    <property type="entry name" value="ENERGY-DEPENDENT TRANSLATIONAL THROTTLE PROTEIN ETTA"/>
    <property type="match status" value="1"/>
</dbReference>
<evidence type="ECO:0000313" key="16">
    <source>
        <dbReference type="Proteomes" id="UP000269923"/>
    </source>
</evidence>
<dbReference type="AlphaFoldDB" id="A0A3P2A8J4"/>
<evidence type="ECO:0000256" key="11">
    <source>
        <dbReference type="ARBA" id="ARBA00022884"/>
    </source>
</evidence>
<comment type="catalytic activity">
    <reaction evidence="13">
        <text>ATP + H2O = ADP + phosphate + H(+)</text>
        <dbReference type="Rhea" id="RHEA:13065"/>
        <dbReference type="ChEBI" id="CHEBI:15377"/>
        <dbReference type="ChEBI" id="CHEBI:15378"/>
        <dbReference type="ChEBI" id="CHEBI:30616"/>
        <dbReference type="ChEBI" id="CHEBI:43474"/>
        <dbReference type="ChEBI" id="CHEBI:456216"/>
    </reaction>
</comment>
<keyword evidence="8 13" id="KW-0378">Hydrolase</keyword>
<dbReference type="FunFam" id="3.40.50.300:FF:000011">
    <property type="entry name" value="Putative ABC transporter ATP-binding component"/>
    <property type="match status" value="1"/>
</dbReference>
<comment type="similarity">
    <text evidence="1 13">Belongs to the ABC transporter superfamily. ABCF family. Translational throttle EttA subfamily.</text>
</comment>
<evidence type="ECO:0000259" key="14">
    <source>
        <dbReference type="PROSITE" id="PS50893"/>
    </source>
</evidence>
<comment type="domain">
    <text evidence="13">The arm domain is inserted in the first ABC transporter domain. Probably contacts ribosomal protein L1.</text>
</comment>
<evidence type="ECO:0000313" key="15">
    <source>
        <dbReference type="EMBL" id="RRD91126.1"/>
    </source>
</evidence>
<dbReference type="InterPro" id="IPR022374">
    <property type="entry name" value="EttA"/>
</dbReference>
<dbReference type="EMBL" id="RQYC01000002">
    <property type="protein sequence ID" value="RRD91126.1"/>
    <property type="molecule type" value="Genomic_DNA"/>
</dbReference>
<feature type="region of interest" description="PtIM" evidence="13">
    <location>
        <begin position="244"/>
        <end position="324"/>
    </location>
</feature>
<dbReference type="GO" id="GO:0005524">
    <property type="term" value="F:ATP binding"/>
    <property type="evidence" value="ECO:0007669"/>
    <property type="project" value="UniProtKB-UniRule"/>
</dbReference>
<dbReference type="CDD" id="cd03221">
    <property type="entry name" value="ABCF_EF-3"/>
    <property type="match status" value="2"/>
</dbReference>
<organism evidence="15 16">
    <name type="scientific">Conchiformibius steedae</name>
    <dbReference type="NCBI Taxonomy" id="153493"/>
    <lineage>
        <taxon>Bacteria</taxon>
        <taxon>Pseudomonadati</taxon>
        <taxon>Pseudomonadota</taxon>
        <taxon>Betaproteobacteria</taxon>
        <taxon>Neisseriales</taxon>
        <taxon>Neisseriaceae</taxon>
        <taxon>Conchiformibius</taxon>
    </lineage>
</organism>
<comment type="subunit">
    <text evidence="13">Monomer. Probably contacts ribosomal proteins L1, L5, L33 and S7, the 16S and 23S rRNA and the P-site containing tRNA(fMet).</text>
</comment>
<dbReference type="Proteomes" id="UP000269923">
    <property type="component" value="Unassembled WGS sequence"/>
</dbReference>
<dbReference type="GO" id="GO:0043022">
    <property type="term" value="F:ribosome binding"/>
    <property type="evidence" value="ECO:0007669"/>
    <property type="project" value="UniProtKB-UniRule"/>
</dbReference>
<dbReference type="GO" id="GO:0005737">
    <property type="term" value="C:cytoplasm"/>
    <property type="evidence" value="ECO:0007669"/>
    <property type="project" value="UniProtKB-SubCell"/>
</dbReference>
<dbReference type="FunFam" id="3.40.50.300:FF:000183">
    <property type="entry name" value="ABC transporter ATP-binding protein yjjK"/>
    <property type="match status" value="1"/>
</dbReference>
<feature type="region of interest" description="Arm" evidence="13">
    <location>
        <begin position="95"/>
        <end position="139"/>
    </location>
</feature>
<name>A0A3P2A8J4_9NEIS</name>
<feature type="binding site" evidence="13">
    <location>
        <begin position="39"/>
        <end position="46"/>
    </location>
    <ligand>
        <name>ATP</name>
        <dbReference type="ChEBI" id="CHEBI:30616"/>
        <label>1</label>
    </ligand>
</feature>
<dbReference type="InterPro" id="IPR003593">
    <property type="entry name" value="AAA+_ATPase"/>
</dbReference>
<feature type="domain" description="ABC transporter" evidence="14">
    <location>
        <begin position="326"/>
        <end position="552"/>
    </location>
</feature>
<keyword evidence="12 13" id="KW-0648">Protein biosynthesis</keyword>
<keyword evidence="11 13" id="KW-0694">RNA-binding</keyword>
<dbReference type="InterPro" id="IPR032781">
    <property type="entry name" value="ABC_tran_Xtn"/>
</dbReference>
<evidence type="ECO:0000256" key="7">
    <source>
        <dbReference type="ARBA" id="ARBA00022741"/>
    </source>
</evidence>
<evidence type="ECO:0000256" key="2">
    <source>
        <dbReference type="ARBA" id="ARBA00022475"/>
    </source>
</evidence>
<keyword evidence="10 13" id="KW-0810">Translation regulation</keyword>
<dbReference type="PROSITE" id="PS50893">
    <property type="entry name" value="ABC_TRANSPORTER_2"/>
    <property type="match status" value="2"/>
</dbReference>
<dbReference type="GO" id="GO:0016887">
    <property type="term" value="F:ATP hydrolysis activity"/>
    <property type="evidence" value="ECO:0007669"/>
    <property type="project" value="UniProtKB-UniRule"/>
</dbReference>
<dbReference type="PROSITE" id="PS00211">
    <property type="entry name" value="ABC_TRANSPORTER_1"/>
    <property type="match status" value="1"/>
</dbReference>
<gene>
    <name evidence="13 15" type="primary">ettA</name>
    <name evidence="15" type="ORF">EII21_01650</name>
</gene>
<protein>
    <recommendedName>
        <fullName evidence="13">Energy-dependent translational throttle protein EttA</fullName>
        <ecNumber evidence="13">3.6.1.-</ecNumber>
    </recommendedName>
    <alternativeName>
        <fullName evidence="13">Translational regulatory factor EttA</fullName>
    </alternativeName>
</protein>
<keyword evidence="4 13" id="KW-0820">tRNA-binding</keyword>
<dbReference type="GO" id="GO:0019843">
    <property type="term" value="F:rRNA binding"/>
    <property type="evidence" value="ECO:0007669"/>
    <property type="project" value="UniProtKB-UniRule"/>
</dbReference>
<keyword evidence="16" id="KW-1185">Reference proteome</keyword>
<comment type="domain">
    <text evidence="13">The P-site tRNA interaction motif (PtIM domain) probably interacts with the P-site tRNA(fMet) as well as the 23S rRNA.</text>
</comment>
<dbReference type="STRING" id="1121352.GCA_000620925_00352"/>
<dbReference type="Pfam" id="PF12848">
    <property type="entry name" value="ABC_tran_Xtn"/>
    <property type="match status" value="1"/>
</dbReference>
<dbReference type="PANTHER" id="PTHR43858:SF1">
    <property type="entry name" value="ABC TRANSPORTER-RELATED PROTEIN"/>
    <property type="match status" value="1"/>
</dbReference>
<evidence type="ECO:0000256" key="5">
    <source>
        <dbReference type="ARBA" id="ARBA00022730"/>
    </source>
</evidence>
<evidence type="ECO:0000256" key="3">
    <source>
        <dbReference type="ARBA" id="ARBA00022490"/>
    </source>
</evidence>
<keyword evidence="2" id="KW-1003">Cell membrane</keyword>
<dbReference type="InterPro" id="IPR027417">
    <property type="entry name" value="P-loop_NTPase"/>
</dbReference>
<dbReference type="GO" id="GO:0006412">
    <property type="term" value="P:translation"/>
    <property type="evidence" value="ECO:0007669"/>
    <property type="project" value="UniProtKB-KW"/>
</dbReference>
<dbReference type="InterPro" id="IPR017871">
    <property type="entry name" value="ABC_transporter-like_CS"/>
</dbReference>
<evidence type="ECO:0000256" key="10">
    <source>
        <dbReference type="ARBA" id="ARBA00022845"/>
    </source>
</evidence>
<dbReference type="HAMAP" id="MF_00847">
    <property type="entry name" value="EttA"/>
    <property type="match status" value="1"/>
</dbReference>
<dbReference type="SMART" id="SM00382">
    <property type="entry name" value="AAA"/>
    <property type="match status" value="2"/>
</dbReference>
<accession>A0A3P2A8J4</accession>
<dbReference type="GO" id="GO:0000049">
    <property type="term" value="F:tRNA binding"/>
    <property type="evidence" value="ECO:0007669"/>
    <property type="project" value="UniProtKB-UniRule"/>
</dbReference>
<dbReference type="SUPFAM" id="SSF52540">
    <property type="entry name" value="P-loop containing nucleoside triphosphate hydrolases"/>
    <property type="match status" value="2"/>
</dbReference>
<dbReference type="InterPro" id="IPR003439">
    <property type="entry name" value="ABC_transporter-like_ATP-bd"/>
</dbReference>
<reference evidence="15 16" key="1">
    <citation type="submission" date="2018-11" db="EMBL/GenBank/DDBJ databases">
        <title>Genomes From Bacteria Associated with the Canine Oral Cavity: a Test Case for Automated Genome-Based Taxonomic Assignment.</title>
        <authorList>
            <person name="Coil D.A."/>
            <person name="Jospin G."/>
            <person name="Darling A.E."/>
            <person name="Wallis C."/>
            <person name="Davis I.J."/>
            <person name="Harris S."/>
            <person name="Eisen J.A."/>
            <person name="Holcombe L.J."/>
            <person name="O'Flynn C."/>
        </authorList>
    </citation>
    <scope>NUCLEOTIDE SEQUENCE [LARGE SCALE GENOMIC DNA]</scope>
    <source>
        <strain evidence="15 16">COT-280</strain>
    </source>
</reference>
<dbReference type="NCBIfam" id="TIGR03719">
    <property type="entry name" value="ABC_ABC_ChvD"/>
    <property type="match status" value="1"/>
</dbReference>
<dbReference type="RefSeq" id="WP_124793943.1">
    <property type="nucleotide sequence ID" value="NZ_RQYC01000002.1"/>
</dbReference>
<dbReference type="Pfam" id="PF00005">
    <property type="entry name" value="ABC_tran"/>
    <property type="match status" value="2"/>
</dbReference>
<evidence type="ECO:0000256" key="13">
    <source>
        <dbReference type="HAMAP-Rule" id="MF_00847"/>
    </source>
</evidence>
<keyword evidence="6 13" id="KW-0677">Repeat</keyword>
<dbReference type="EC" id="3.6.1.-" evidence="13"/>
<evidence type="ECO:0000256" key="1">
    <source>
        <dbReference type="ARBA" id="ARBA00005868"/>
    </source>
</evidence>
<dbReference type="OrthoDB" id="9762051at2"/>
<evidence type="ECO:0000256" key="8">
    <source>
        <dbReference type="ARBA" id="ARBA00022801"/>
    </source>
</evidence>
<proteinExistence type="inferred from homology"/>
<dbReference type="Gene3D" id="3.40.50.300">
    <property type="entry name" value="P-loop containing nucleotide triphosphate hydrolases"/>
    <property type="match status" value="2"/>
</dbReference>
<keyword evidence="2" id="KW-0472">Membrane</keyword>
<feature type="domain" description="ABC transporter" evidence="14">
    <location>
        <begin position="6"/>
        <end position="261"/>
    </location>
</feature>
<keyword evidence="5 13" id="KW-0699">rRNA-binding</keyword>
<evidence type="ECO:0000256" key="4">
    <source>
        <dbReference type="ARBA" id="ARBA00022555"/>
    </source>
</evidence>
<feature type="binding site" evidence="13">
    <location>
        <begin position="358"/>
        <end position="365"/>
    </location>
    <ligand>
        <name>ATP</name>
        <dbReference type="ChEBI" id="CHEBI:30616"/>
        <label>2</label>
    </ligand>
</feature>
<sequence length="557" mass="61737">MSQYVYSMLRVSKTVPPQKTIIKDISLSFFPGAKIGLLGLNGAGKSTVLRIMAGVDKEFDGEAVPMSGIKIGYLPQEPELDPEKTVREEVESGLGEVVAAQKRLEEVYAAYAEPDADFDALAEEQGRLEAIIAAGSSSGGGAEHELEIAADALRLPDWDAKIAHLSGGEKRRVALCKLLLSKPDMLLLDEPTNHLDAESVEWLEQFLVRFPGTVVAVTHDRYFLDNAAEWILELDRGHGIPWKGNYSSWLEQKEQRLANEAKSEAARIKAMKQELEWVRQNAKGRQAKSKARLARFEEMSNYEYQKRNETQEIFIPVAERLGNEVIEFVNVSKSFGDKVLIDDLSFKVPAGAIVGIIGPNGAGKSTLFKMIAGKEQPDSGEVKIGQTVKMSLIDQSREGLGNDKTVFDEIAEGRDILQVGQFELPARAYLGRFNFKGSDQSKIVGKLSGGERGRLHLAKTLIAGGNVLLLDEPSNDLDVETLRALEDALLEFAGSVMVISHDRWFLDRIATHILACEGDSKWVFFDGNYQEYEADKKRRLGEEGAKPKRIKYKPVTR</sequence>
<dbReference type="NCBIfam" id="NF008775">
    <property type="entry name" value="PRK11819.1"/>
    <property type="match status" value="1"/>
</dbReference>
<evidence type="ECO:0000256" key="6">
    <source>
        <dbReference type="ARBA" id="ARBA00022737"/>
    </source>
</evidence>
<comment type="subcellular location">
    <subcellularLocation>
        <location evidence="13">Cytoplasm</location>
    </subcellularLocation>
    <text evidence="13">Associates with ribosomes and polysomes.</text>
</comment>
<keyword evidence="9 13" id="KW-0067">ATP-binding</keyword>
<keyword evidence="7 13" id="KW-0547">Nucleotide-binding</keyword>
<keyword evidence="3 13" id="KW-0963">Cytoplasm</keyword>
<dbReference type="GO" id="GO:0045900">
    <property type="term" value="P:negative regulation of translational elongation"/>
    <property type="evidence" value="ECO:0007669"/>
    <property type="project" value="UniProtKB-UniRule"/>
</dbReference>